<dbReference type="Proteomes" id="UP000324800">
    <property type="component" value="Unassembled WGS sequence"/>
</dbReference>
<gene>
    <name evidence="1" type="ORF">EZS28_013937</name>
</gene>
<name>A0A5J4W777_9EUKA</name>
<accession>A0A5J4W777</accession>
<protein>
    <submittedName>
        <fullName evidence="1">Uncharacterized protein</fullName>
    </submittedName>
</protein>
<dbReference type="EMBL" id="SNRW01003188">
    <property type="protein sequence ID" value="KAA6390532.1"/>
    <property type="molecule type" value="Genomic_DNA"/>
</dbReference>
<sequence>MLKPEIKVLLADKGFVHLTFETDGLYFMQKLNTFKLYMLGKQMMFVDLSQSKPGHQAALLLYDCELPTTTVSSIEDSDSGSHSQQKRCANRRKNPFLSHQAVQDTQGPEDIIECILDSASKGDIVFQLRIQVDLVALSHHEEQDFIRDITITAATMEMESFEKNWLKQLEFICIFNSIQTRLYLEALERGQQKQIGCDTRICDLLRNQLKCNQANLHKFKQSAPEQFLFRRARQSQRFVTLQLNNNNINIQLMCTSCAQLRECFQDRSGLHILPKDTIGIKHWLATQLHQFNSNLSVITSRIIDGTIIIKKKDTYNRFIINEHRIVKNLRSRILND</sequence>
<comment type="caution">
    <text evidence="1">The sequence shown here is derived from an EMBL/GenBank/DDBJ whole genome shotgun (WGS) entry which is preliminary data.</text>
</comment>
<evidence type="ECO:0000313" key="2">
    <source>
        <dbReference type="Proteomes" id="UP000324800"/>
    </source>
</evidence>
<organism evidence="1 2">
    <name type="scientific">Streblomastix strix</name>
    <dbReference type="NCBI Taxonomy" id="222440"/>
    <lineage>
        <taxon>Eukaryota</taxon>
        <taxon>Metamonada</taxon>
        <taxon>Preaxostyla</taxon>
        <taxon>Oxymonadida</taxon>
        <taxon>Streblomastigidae</taxon>
        <taxon>Streblomastix</taxon>
    </lineage>
</organism>
<dbReference type="AlphaFoldDB" id="A0A5J4W777"/>
<proteinExistence type="predicted"/>
<reference evidence="1 2" key="1">
    <citation type="submission" date="2019-03" db="EMBL/GenBank/DDBJ databases">
        <title>Single cell metagenomics reveals metabolic interactions within the superorganism composed of flagellate Streblomastix strix and complex community of Bacteroidetes bacteria on its surface.</title>
        <authorList>
            <person name="Treitli S.C."/>
            <person name="Kolisko M."/>
            <person name="Husnik F."/>
            <person name="Keeling P."/>
            <person name="Hampl V."/>
        </authorList>
    </citation>
    <scope>NUCLEOTIDE SEQUENCE [LARGE SCALE GENOMIC DNA]</scope>
    <source>
        <strain evidence="1">ST1C</strain>
    </source>
</reference>
<evidence type="ECO:0000313" key="1">
    <source>
        <dbReference type="EMBL" id="KAA6390532.1"/>
    </source>
</evidence>